<accession>A0A8S5R1N9</accession>
<name>A0A8S5R1N9_9CAUD</name>
<reference evidence="1" key="1">
    <citation type="journal article" date="2021" name="Proc. Natl. Acad. Sci. U.S.A.">
        <title>A Catalog of Tens of Thousands of Viruses from Human Metagenomes Reveals Hidden Associations with Chronic Diseases.</title>
        <authorList>
            <person name="Tisza M.J."/>
            <person name="Buck C.B."/>
        </authorList>
    </citation>
    <scope>NUCLEOTIDE SEQUENCE</scope>
    <source>
        <strain evidence="1">Ct6d71</strain>
    </source>
</reference>
<organism evidence="1">
    <name type="scientific">Siphoviridae sp. ct6d71</name>
    <dbReference type="NCBI Taxonomy" id="2826298"/>
    <lineage>
        <taxon>Viruses</taxon>
        <taxon>Duplodnaviria</taxon>
        <taxon>Heunggongvirae</taxon>
        <taxon>Uroviricota</taxon>
        <taxon>Caudoviricetes</taxon>
    </lineage>
</organism>
<dbReference type="EMBL" id="BK015797">
    <property type="protein sequence ID" value="DAE25415.1"/>
    <property type="molecule type" value="Genomic_DNA"/>
</dbReference>
<sequence length="80" mass="8957">MNVENFLDAIEVIVNKRVEENNTQIYTGIIVKEGTSLKVKVKNKIYDLPVYGGKKSDVKEGISVKVFVPQGQMSQAFILI</sequence>
<evidence type="ECO:0000313" key="1">
    <source>
        <dbReference type="EMBL" id="DAE25415.1"/>
    </source>
</evidence>
<proteinExistence type="predicted"/>
<protein>
    <submittedName>
        <fullName evidence="1">Uncharacterized protein</fullName>
    </submittedName>
</protein>